<dbReference type="PANTHER" id="PTHR31286:SF99">
    <property type="entry name" value="DUF4283 DOMAIN-CONTAINING PROTEIN"/>
    <property type="match status" value="1"/>
</dbReference>
<accession>A0AAE0AHE8</accession>
<evidence type="ECO:0000313" key="3">
    <source>
        <dbReference type="Proteomes" id="UP001281410"/>
    </source>
</evidence>
<organism evidence="2 3">
    <name type="scientific">Dipteronia sinensis</name>
    <dbReference type="NCBI Taxonomy" id="43782"/>
    <lineage>
        <taxon>Eukaryota</taxon>
        <taxon>Viridiplantae</taxon>
        <taxon>Streptophyta</taxon>
        <taxon>Embryophyta</taxon>
        <taxon>Tracheophyta</taxon>
        <taxon>Spermatophyta</taxon>
        <taxon>Magnoliopsida</taxon>
        <taxon>eudicotyledons</taxon>
        <taxon>Gunneridae</taxon>
        <taxon>Pentapetalae</taxon>
        <taxon>rosids</taxon>
        <taxon>malvids</taxon>
        <taxon>Sapindales</taxon>
        <taxon>Sapindaceae</taxon>
        <taxon>Hippocastanoideae</taxon>
        <taxon>Acereae</taxon>
        <taxon>Dipteronia</taxon>
    </lineage>
</organism>
<keyword evidence="3" id="KW-1185">Reference proteome</keyword>
<proteinExistence type="predicted"/>
<feature type="domain" description="DUF4283" evidence="1">
    <location>
        <begin position="49"/>
        <end position="115"/>
    </location>
</feature>
<name>A0AAE0AHE8_9ROSI</name>
<sequence>MSLVCSWSGFGTEKVKLKIGDGDITITERPNGSSMKMSDHLKQQLCKPWVNALILKSMERPHTLNFMLSRLRKKWQLTDLGEGYYVVRFQRAEDLEFVLTCGPWVIANQYLVVQK</sequence>
<evidence type="ECO:0000313" key="2">
    <source>
        <dbReference type="EMBL" id="KAK3218143.1"/>
    </source>
</evidence>
<dbReference type="InterPro" id="IPR040256">
    <property type="entry name" value="At4g02000-like"/>
</dbReference>
<comment type="caution">
    <text evidence="2">The sequence shown here is derived from an EMBL/GenBank/DDBJ whole genome shotgun (WGS) entry which is preliminary data.</text>
</comment>
<dbReference type="Pfam" id="PF14111">
    <property type="entry name" value="DUF4283"/>
    <property type="match status" value="1"/>
</dbReference>
<evidence type="ECO:0000259" key="1">
    <source>
        <dbReference type="Pfam" id="PF14111"/>
    </source>
</evidence>
<reference evidence="2" key="1">
    <citation type="journal article" date="2023" name="Plant J.">
        <title>Genome sequences and population genomics provide insights into the demographic history, inbreeding, and mutation load of two 'living fossil' tree species of Dipteronia.</title>
        <authorList>
            <person name="Feng Y."/>
            <person name="Comes H.P."/>
            <person name="Chen J."/>
            <person name="Zhu S."/>
            <person name="Lu R."/>
            <person name="Zhang X."/>
            <person name="Li P."/>
            <person name="Qiu J."/>
            <person name="Olsen K.M."/>
            <person name="Qiu Y."/>
        </authorList>
    </citation>
    <scope>NUCLEOTIDE SEQUENCE</scope>
    <source>
        <strain evidence="2">NBL</strain>
    </source>
</reference>
<dbReference type="Proteomes" id="UP001281410">
    <property type="component" value="Unassembled WGS sequence"/>
</dbReference>
<dbReference type="PANTHER" id="PTHR31286">
    <property type="entry name" value="GLYCINE-RICH CELL WALL STRUCTURAL PROTEIN 1.8-LIKE"/>
    <property type="match status" value="1"/>
</dbReference>
<dbReference type="AlphaFoldDB" id="A0AAE0AHE8"/>
<dbReference type="EMBL" id="JANJYJ010000004">
    <property type="protein sequence ID" value="KAK3218143.1"/>
    <property type="molecule type" value="Genomic_DNA"/>
</dbReference>
<gene>
    <name evidence="2" type="ORF">Dsin_012113</name>
</gene>
<dbReference type="InterPro" id="IPR025558">
    <property type="entry name" value="DUF4283"/>
</dbReference>
<protein>
    <recommendedName>
        <fullName evidence="1">DUF4283 domain-containing protein</fullName>
    </recommendedName>
</protein>